<proteinExistence type="predicted"/>
<dbReference type="GO" id="GO:0003677">
    <property type="term" value="F:DNA binding"/>
    <property type="evidence" value="ECO:0007669"/>
    <property type="project" value="InterPro"/>
</dbReference>
<dbReference type="InterPro" id="IPR000792">
    <property type="entry name" value="Tscrpt_reg_LuxR_C"/>
</dbReference>
<evidence type="ECO:0000313" key="3">
    <source>
        <dbReference type="EMBL" id="SCL45540.1"/>
    </source>
</evidence>
<feature type="compositionally biased region" description="Basic and acidic residues" evidence="1">
    <location>
        <begin position="1"/>
        <end position="14"/>
    </location>
</feature>
<feature type="region of interest" description="Disordered" evidence="1">
    <location>
        <begin position="1"/>
        <end position="60"/>
    </location>
</feature>
<dbReference type="STRING" id="47855.GA0070606_0782"/>
<organism evidence="3 4">
    <name type="scientific">Micromonospora citrea</name>
    <dbReference type="NCBI Taxonomy" id="47855"/>
    <lineage>
        <taxon>Bacteria</taxon>
        <taxon>Bacillati</taxon>
        <taxon>Actinomycetota</taxon>
        <taxon>Actinomycetes</taxon>
        <taxon>Micromonosporales</taxon>
        <taxon>Micromonosporaceae</taxon>
        <taxon>Micromonospora</taxon>
    </lineage>
</organism>
<dbReference type="InterPro" id="IPR016032">
    <property type="entry name" value="Sig_transdc_resp-reg_C-effctor"/>
</dbReference>
<dbReference type="SUPFAM" id="SSF46894">
    <property type="entry name" value="C-terminal effector domain of the bipartite response regulators"/>
    <property type="match status" value="1"/>
</dbReference>
<dbReference type="Pfam" id="PF00196">
    <property type="entry name" value="GerE"/>
    <property type="match status" value="1"/>
</dbReference>
<keyword evidence="4" id="KW-1185">Reference proteome</keyword>
<accession>A0A1C6TUR0</accession>
<dbReference type="GO" id="GO:0006355">
    <property type="term" value="P:regulation of DNA-templated transcription"/>
    <property type="evidence" value="ECO:0007669"/>
    <property type="project" value="InterPro"/>
</dbReference>
<dbReference type="InterPro" id="IPR036388">
    <property type="entry name" value="WH-like_DNA-bd_sf"/>
</dbReference>
<reference evidence="4" key="1">
    <citation type="submission" date="2016-06" db="EMBL/GenBank/DDBJ databases">
        <authorList>
            <person name="Varghese N."/>
            <person name="Submissions Spin"/>
        </authorList>
    </citation>
    <scope>NUCLEOTIDE SEQUENCE [LARGE SCALE GENOMIC DNA]</scope>
    <source>
        <strain evidence="4">DSM 43903</strain>
    </source>
</reference>
<evidence type="ECO:0000313" key="4">
    <source>
        <dbReference type="Proteomes" id="UP000199001"/>
    </source>
</evidence>
<dbReference type="AlphaFoldDB" id="A0A1C6TUR0"/>
<feature type="region of interest" description="Disordered" evidence="1">
    <location>
        <begin position="153"/>
        <end position="172"/>
    </location>
</feature>
<feature type="domain" description="HTH luxR-type" evidence="2">
    <location>
        <begin position="63"/>
        <end position="92"/>
    </location>
</feature>
<sequence>MRREQQHSDKDSKPSEGSAFAPGGARREQQLLRPPPAVLDDWAALPAEPPLPGRASPVDLDPEEQRLLRAIAAGRSTVEIAEQMHASERTVRRMTAAQAAGVQPGRRGARRPCRPGGRLNTGGFAGRLGRFRAITRPAEMKTRLIVAQLPWDRSNFDHTPPHTGSNWRWREK</sequence>
<name>A0A1C6TUR0_9ACTN</name>
<gene>
    <name evidence="3" type="ORF">GA0070606_0782</name>
</gene>
<evidence type="ECO:0000256" key="1">
    <source>
        <dbReference type="SAM" id="MobiDB-lite"/>
    </source>
</evidence>
<dbReference type="EMBL" id="FMHZ01000002">
    <property type="protein sequence ID" value="SCL45540.1"/>
    <property type="molecule type" value="Genomic_DNA"/>
</dbReference>
<dbReference type="Gene3D" id="1.10.10.10">
    <property type="entry name" value="Winged helix-like DNA-binding domain superfamily/Winged helix DNA-binding domain"/>
    <property type="match status" value="1"/>
</dbReference>
<protein>
    <submittedName>
        <fullName evidence="3">Regulatory protein, luxR family</fullName>
    </submittedName>
</protein>
<feature type="region of interest" description="Disordered" evidence="1">
    <location>
        <begin position="93"/>
        <end position="121"/>
    </location>
</feature>
<dbReference type="Proteomes" id="UP000199001">
    <property type="component" value="Unassembled WGS sequence"/>
</dbReference>
<evidence type="ECO:0000259" key="2">
    <source>
        <dbReference type="Pfam" id="PF00196"/>
    </source>
</evidence>